<dbReference type="InterPro" id="IPR010982">
    <property type="entry name" value="Lambda_DNA-bd_dom_sf"/>
</dbReference>
<organism evidence="2 3">
    <name type="scientific">Lederbergia ruris</name>
    <dbReference type="NCBI Taxonomy" id="217495"/>
    <lineage>
        <taxon>Bacteria</taxon>
        <taxon>Bacillati</taxon>
        <taxon>Bacillota</taxon>
        <taxon>Bacilli</taxon>
        <taxon>Bacillales</taxon>
        <taxon>Bacillaceae</taxon>
        <taxon>Lederbergia</taxon>
    </lineage>
</organism>
<accession>A0ABQ4KPN4</accession>
<dbReference type="Pfam" id="PF13443">
    <property type="entry name" value="HTH_26"/>
    <property type="match status" value="1"/>
</dbReference>
<dbReference type="Proteomes" id="UP000679950">
    <property type="component" value="Unassembled WGS sequence"/>
</dbReference>
<feature type="domain" description="HTH cro/C1-type" evidence="1">
    <location>
        <begin position="8"/>
        <end position="64"/>
    </location>
</feature>
<proteinExistence type="predicted"/>
<evidence type="ECO:0000313" key="3">
    <source>
        <dbReference type="Proteomes" id="UP000679950"/>
    </source>
</evidence>
<name>A0ABQ4KPN4_9BACI</name>
<dbReference type="EMBL" id="BORB01000064">
    <property type="protein sequence ID" value="GIN59842.1"/>
    <property type="molecule type" value="Genomic_DNA"/>
</dbReference>
<sequence>MKKVHLQLNQLLHRHNLSITQLHIKTGIRRATISELASGKRQRIQLEHIDKIVNALDIRDMNELFRIEEE</sequence>
<keyword evidence="3" id="KW-1185">Reference proteome</keyword>
<dbReference type="SUPFAM" id="SSF47413">
    <property type="entry name" value="lambda repressor-like DNA-binding domains"/>
    <property type="match status" value="1"/>
</dbReference>
<evidence type="ECO:0000259" key="1">
    <source>
        <dbReference type="PROSITE" id="PS50943"/>
    </source>
</evidence>
<protein>
    <recommendedName>
        <fullName evidence="1">HTH cro/C1-type domain-containing protein</fullName>
    </recommendedName>
</protein>
<dbReference type="PROSITE" id="PS50943">
    <property type="entry name" value="HTH_CROC1"/>
    <property type="match status" value="1"/>
</dbReference>
<dbReference type="CDD" id="cd00093">
    <property type="entry name" value="HTH_XRE"/>
    <property type="match status" value="1"/>
</dbReference>
<reference evidence="2 3" key="1">
    <citation type="submission" date="2021-03" db="EMBL/GenBank/DDBJ databases">
        <title>Antimicrobial resistance genes in bacteria isolated from Japanese honey, and their potential for conferring macrolide and lincosamide resistance in the American foulbrood pathogen Paenibacillus larvae.</title>
        <authorList>
            <person name="Okamoto M."/>
            <person name="Kumagai M."/>
            <person name="Kanamori H."/>
            <person name="Takamatsu D."/>
        </authorList>
    </citation>
    <scope>NUCLEOTIDE SEQUENCE [LARGE SCALE GENOMIC DNA]</scope>
    <source>
        <strain evidence="2 3">J8TS2</strain>
    </source>
</reference>
<gene>
    <name evidence="2" type="ORF">J8TS2_41610</name>
</gene>
<comment type="caution">
    <text evidence="2">The sequence shown here is derived from an EMBL/GenBank/DDBJ whole genome shotgun (WGS) entry which is preliminary data.</text>
</comment>
<dbReference type="Gene3D" id="1.10.260.40">
    <property type="entry name" value="lambda repressor-like DNA-binding domains"/>
    <property type="match status" value="1"/>
</dbReference>
<dbReference type="InterPro" id="IPR001387">
    <property type="entry name" value="Cro/C1-type_HTH"/>
</dbReference>
<evidence type="ECO:0000313" key="2">
    <source>
        <dbReference type="EMBL" id="GIN59842.1"/>
    </source>
</evidence>